<dbReference type="AlphaFoldDB" id="A0AAE1CN32"/>
<evidence type="ECO:0000313" key="3">
    <source>
        <dbReference type="Proteomes" id="UP001283361"/>
    </source>
</evidence>
<keyword evidence="3" id="KW-1185">Reference proteome</keyword>
<feature type="region of interest" description="Disordered" evidence="1">
    <location>
        <begin position="62"/>
        <end position="86"/>
    </location>
</feature>
<name>A0AAE1CN32_9GAST</name>
<organism evidence="2 3">
    <name type="scientific">Elysia crispata</name>
    <name type="common">lettuce slug</name>
    <dbReference type="NCBI Taxonomy" id="231223"/>
    <lineage>
        <taxon>Eukaryota</taxon>
        <taxon>Metazoa</taxon>
        <taxon>Spiralia</taxon>
        <taxon>Lophotrochozoa</taxon>
        <taxon>Mollusca</taxon>
        <taxon>Gastropoda</taxon>
        <taxon>Heterobranchia</taxon>
        <taxon>Euthyneura</taxon>
        <taxon>Panpulmonata</taxon>
        <taxon>Sacoglossa</taxon>
        <taxon>Placobranchoidea</taxon>
        <taxon>Plakobranchidae</taxon>
        <taxon>Elysia</taxon>
    </lineage>
</organism>
<feature type="compositionally biased region" description="Polar residues" evidence="1">
    <location>
        <begin position="62"/>
        <end position="71"/>
    </location>
</feature>
<evidence type="ECO:0000313" key="2">
    <source>
        <dbReference type="EMBL" id="KAK3719857.1"/>
    </source>
</evidence>
<sequence>MAKAFPKSKRLLCGHQIQFLTFGYSKRSLITTWRVYDENITPDNRTHFHLFHGLDCKSDSSVAQRSQNSASRLDPVLVPLPQTPGI</sequence>
<dbReference type="EMBL" id="JAWDGP010007412">
    <property type="protein sequence ID" value="KAK3719857.1"/>
    <property type="molecule type" value="Genomic_DNA"/>
</dbReference>
<accession>A0AAE1CN32</accession>
<protein>
    <submittedName>
        <fullName evidence="2">Uncharacterized protein</fullName>
    </submittedName>
</protein>
<gene>
    <name evidence="2" type="ORF">RRG08_040157</name>
</gene>
<reference evidence="2" key="1">
    <citation type="journal article" date="2023" name="G3 (Bethesda)">
        <title>A reference genome for the long-term kleptoplast-retaining sea slug Elysia crispata morphotype clarki.</title>
        <authorList>
            <person name="Eastman K.E."/>
            <person name="Pendleton A.L."/>
            <person name="Shaikh M.A."/>
            <person name="Suttiyut T."/>
            <person name="Ogas R."/>
            <person name="Tomko P."/>
            <person name="Gavelis G."/>
            <person name="Widhalm J.R."/>
            <person name="Wisecaver J.H."/>
        </authorList>
    </citation>
    <scope>NUCLEOTIDE SEQUENCE</scope>
    <source>
        <strain evidence="2">ECLA1</strain>
    </source>
</reference>
<dbReference type="Proteomes" id="UP001283361">
    <property type="component" value="Unassembled WGS sequence"/>
</dbReference>
<comment type="caution">
    <text evidence="2">The sequence shown here is derived from an EMBL/GenBank/DDBJ whole genome shotgun (WGS) entry which is preliminary data.</text>
</comment>
<evidence type="ECO:0000256" key="1">
    <source>
        <dbReference type="SAM" id="MobiDB-lite"/>
    </source>
</evidence>
<proteinExistence type="predicted"/>